<name>A0A0C2T1X7_AMAMK</name>
<evidence type="ECO:0000313" key="3">
    <source>
        <dbReference type="EMBL" id="KIL60469.1"/>
    </source>
</evidence>
<reference evidence="3 4" key="1">
    <citation type="submission" date="2014-04" db="EMBL/GenBank/DDBJ databases">
        <title>Evolutionary Origins and Diversification of the Mycorrhizal Mutualists.</title>
        <authorList>
            <consortium name="DOE Joint Genome Institute"/>
            <consortium name="Mycorrhizal Genomics Consortium"/>
            <person name="Kohler A."/>
            <person name="Kuo A."/>
            <person name="Nagy L.G."/>
            <person name="Floudas D."/>
            <person name="Copeland A."/>
            <person name="Barry K.W."/>
            <person name="Cichocki N."/>
            <person name="Veneault-Fourrey C."/>
            <person name="LaButti K."/>
            <person name="Lindquist E.A."/>
            <person name="Lipzen A."/>
            <person name="Lundell T."/>
            <person name="Morin E."/>
            <person name="Murat C."/>
            <person name="Riley R."/>
            <person name="Ohm R."/>
            <person name="Sun H."/>
            <person name="Tunlid A."/>
            <person name="Henrissat B."/>
            <person name="Grigoriev I.V."/>
            <person name="Hibbett D.S."/>
            <person name="Martin F."/>
        </authorList>
    </citation>
    <scope>NUCLEOTIDE SEQUENCE [LARGE SCALE GENOMIC DNA]</scope>
    <source>
        <strain evidence="3 4">Koide BX008</strain>
    </source>
</reference>
<proteinExistence type="predicted"/>
<dbReference type="EMBL" id="KN818298">
    <property type="protein sequence ID" value="KIL60469.1"/>
    <property type="molecule type" value="Genomic_DNA"/>
</dbReference>
<feature type="domain" description="C2" evidence="2">
    <location>
        <begin position="1"/>
        <end position="103"/>
    </location>
</feature>
<dbReference type="AlphaFoldDB" id="A0A0C2T1X7"/>
<protein>
    <recommendedName>
        <fullName evidence="2">C2 domain-containing protein</fullName>
    </recommendedName>
</protein>
<accession>A0A0C2T1X7</accession>
<dbReference type="InterPro" id="IPR035892">
    <property type="entry name" value="C2_domain_sf"/>
</dbReference>
<dbReference type="OrthoDB" id="3048416at2759"/>
<dbReference type="Proteomes" id="UP000054549">
    <property type="component" value="Unassembled WGS sequence"/>
</dbReference>
<dbReference type="InterPro" id="IPR000008">
    <property type="entry name" value="C2_dom"/>
</dbReference>
<feature type="compositionally biased region" description="Polar residues" evidence="1">
    <location>
        <begin position="158"/>
        <end position="175"/>
    </location>
</feature>
<dbReference type="Gene3D" id="2.60.40.150">
    <property type="entry name" value="C2 domain"/>
    <property type="match status" value="1"/>
</dbReference>
<sequence length="175" mass="19208">MNHSTVVEAQGLSLKGSAKSPSAYVTVESPGFGTLHQTSSVGKGKKLVWHENTRIVELKPTAPIKFTVKRQAIWPMTHHVLGSTATYDIDKLIEMQGKNDRETCVSLSLNLGNGAKTTPSIVVNIRDLDTREDLQEVRESAYAASSKRRGKERETDCSDSMSEESLSARSLDSRC</sequence>
<gene>
    <name evidence="3" type="ORF">M378DRAFT_917822</name>
</gene>
<dbReference type="HOGENOM" id="CLU_1532139_0_0_1"/>
<dbReference type="CDD" id="cd00030">
    <property type="entry name" value="C2"/>
    <property type="match status" value="1"/>
</dbReference>
<dbReference type="PROSITE" id="PS50004">
    <property type="entry name" value="C2"/>
    <property type="match status" value="1"/>
</dbReference>
<evidence type="ECO:0000256" key="1">
    <source>
        <dbReference type="SAM" id="MobiDB-lite"/>
    </source>
</evidence>
<evidence type="ECO:0000313" key="4">
    <source>
        <dbReference type="Proteomes" id="UP000054549"/>
    </source>
</evidence>
<evidence type="ECO:0000259" key="2">
    <source>
        <dbReference type="PROSITE" id="PS50004"/>
    </source>
</evidence>
<organism evidence="3 4">
    <name type="scientific">Amanita muscaria (strain Koide BX008)</name>
    <dbReference type="NCBI Taxonomy" id="946122"/>
    <lineage>
        <taxon>Eukaryota</taxon>
        <taxon>Fungi</taxon>
        <taxon>Dikarya</taxon>
        <taxon>Basidiomycota</taxon>
        <taxon>Agaricomycotina</taxon>
        <taxon>Agaricomycetes</taxon>
        <taxon>Agaricomycetidae</taxon>
        <taxon>Agaricales</taxon>
        <taxon>Pluteineae</taxon>
        <taxon>Amanitaceae</taxon>
        <taxon>Amanita</taxon>
    </lineage>
</organism>
<dbReference type="SUPFAM" id="SSF49562">
    <property type="entry name" value="C2 domain (Calcium/lipid-binding domain, CaLB)"/>
    <property type="match status" value="1"/>
</dbReference>
<feature type="region of interest" description="Disordered" evidence="1">
    <location>
        <begin position="139"/>
        <end position="175"/>
    </location>
</feature>
<dbReference type="InParanoid" id="A0A0C2T1X7"/>
<keyword evidence="4" id="KW-1185">Reference proteome</keyword>